<dbReference type="OrthoDB" id="9803619at2"/>
<reference evidence="5 6" key="1">
    <citation type="submission" date="2015-12" db="EMBL/GenBank/DDBJ databases">
        <title>Draft Genome Sequence of Olsenella scatoligenes SK9K4T; a Producer of 3-Methylindole- (skatole) and 4-Methylphenol- (p-cresol) Isolated from Pig Feces.</title>
        <authorList>
            <person name="Li X."/>
            <person name="Borg B."/>
            <person name="Canibe N."/>
        </authorList>
    </citation>
    <scope>NUCLEOTIDE SEQUENCE [LARGE SCALE GENOMIC DNA]</scope>
    <source>
        <strain evidence="5 6">SK9K4</strain>
    </source>
</reference>
<dbReference type="SMART" id="SM00471">
    <property type="entry name" value="HDc"/>
    <property type="match status" value="1"/>
</dbReference>
<dbReference type="Gene3D" id="1.10.3210.10">
    <property type="entry name" value="Hypothetical protein af1432"/>
    <property type="match status" value="1"/>
</dbReference>
<evidence type="ECO:0000256" key="2">
    <source>
        <dbReference type="HAMAP-Rule" id="MF_01212"/>
    </source>
</evidence>
<comment type="caution">
    <text evidence="5">The sequence shown here is derived from an EMBL/GenBank/DDBJ whole genome shotgun (WGS) entry which is preliminary data.</text>
</comment>
<dbReference type="CDD" id="cd00077">
    <property type="entry name" value="HDc"/>
    <property type="match status" value="1"/>
</dbReference>
<protein>
    <recommendedName>
        <fullName evidence="2">Deoxyguanosinetriphosphate triphosphohydrolase-like protein</fullName>
    </recommendedName>
</protein>
<keyword evidence="1 2" id="KW-0378">Hydrolase</keyword>
<dbReference type="PANTHER" id="PTHR35795">
    <property type="entry name" value="SLR1885 PROTEIN"/>
    <property type="match status" value="1"/>
</dbReference>
<dbReference type="EMBL" id="LOJF01000009">
    <property type="protein sequence ID" value="KUH58421.1"/>
    <property type="molecule type" value="Genomic_DNA"/>
</dbReference>
<dbReference type="InterPro" id="IPR006261">
    <property type="entry name" value="dGTPase"/>
</dbReference>
<evidence type="ECO:0000259" key="4">
    <source>
        <dbReference type="PROSITE" id="PS51831"/>
    </source>
</evidence>
<accession>A0A117J467</accession>
<keyword evidence="6" id="KW-1185">Reference proteome</keyword>
<dbReference type="HAMAP" id="MF_01212">
    <property type="entry name" value="dGTPase_type2"/>
    <property type="match status" value="1"/>
</dbReference>
<dbReference type="STRING" id="1299998.AUL39_05315"/>
<feature type="domain" description="HD" evidence="4">
    <location>
        <begin position="77"/>
        <end position="201"/>
    </location>
</feature>
<feature type="compositionally biased region" description="Basic and acidic residues" evidence="3">
    <location>
        <begin position="1"/>
        <end position="15"/>
    </location>
</feature>
<dbReference type="Pfam" id="PF13286">
    <property type="entry name" value="HD_assoc"/>
    <property type="match status" value="1"/>
</dbReference>
<dbReference type="InterPro" id="IPR023023">
    <property type="entry name" value="dNTPase_2"/>
</dbReference>
<evidence type="ECO:0000256" key="1">
    <source>
        <dbReference type="ARBA" id="ARBA00022801"/>
    </source>
</evidence>
<dbReference type="InterPro" id="IPR003607">
    <property type="entry name" value="HD/PDEase_dom"/>
</dbReference>
<gene>
    <name evidence="5" type="ORF">AUL39_05315</name>
</gene>
<comment type="similarity">
    <text evidence="2">Belongs to the dGTPase family. Type 2 subfamily.</text>
</comment>
<dbReference type="SUPFAM" id="SSF109604">
    <property type="entry name" value="HD-domain/PDEase-like"/>
    <property type="match status" value="1"/>
</dbReference>
<evidence type="ECO:0000256" key="3">
    <source>
        <dbReference type="SAM" id="MobiDB-lite"/>
    </source>
</evidence>
<dbReference type="PANTHER" id="PTHR35795:SF1">
    <property type="entry name" value="BIS(5'-NUCLEOSYL)-TETRAPHOSPHATASE, SYMMETRICAL"/>
    <property type="match status" value="1"/>
</dbReference>
<dbReference type="InterPro" id="IPR026875">
    <property type="entry name" value="PHydrolase_assoc_dom"/>
</dbReference>
<dbReference type="InterPro" id="IPR006674">
    <property type="entry name" value="HD_domain"/>
</dbReference>
<dbReference type="NCBIfam" id="TIGR01353">
    <property type="entry name" value="dGTP_triPase"/>
    <property type="match status" value="1"/>
</dbReference>
<dbReference type="NCBIfam" id="NF002327">
    <property type="entry name" value="PRK01286.1-2"/>
    <property type="match status" value="1"/>
</dbReference>
<feature type="region of interest" description="Disordered" evidence="3">
    <location>
        <begin position="1"/>
        <end position="34"/>
    </location>
</feature>
<name>A0A117J467_TRASO</name>
<dbReference type="InterPro" id="IPR051094">
    <property type="entry name" value="Diverse_Catalytic_Enzymes"/>
</dbReference>
<dbReference type="RefSeq" id="WP_059054456.1">
    <property type="nucleotide sequence ID" value="NZ_LOJF01000009.1"/>
</dbReference>
<dbReference type="Pfam" id="PF01966">
    <property type="entry name" value="HD"/>
    <property type="match status" value="1"/>
</dbReference>
<dbReference type="PROSITE" id="PS51831">
    <property type="entry name" value="HD"/>
    <property type="match status" value="1"/>
</dbReference>
<organism evidence="5 6">
    <name type="scientific">Tractidigestivibacter scatoligenes</name>
    <name type="common">Olsenella scatoligenes</name>
    <dbReference type="NCBI Taxonomy" id="1299998"/>
    <lineage>
        <taxon>Bacteria</taxon>
        <taxon>Bacillati</taxon>
        <taxon>Actinomycetota</taxon>
        <taxon>Coriobacteriia</taxon>
        <taxon>Coriobacteriales</taxon>
        <taxon>Atopobiaceae</taxon>
        <taxon>Tractidigestivibacter</taxon>
    </lineage>
</organism>
<dbReference type="Proteomes" id="UP000054078">
    <property type="component" value="Unassembled WGS sequence"/>
</dbReference>
<evidence type="ECO:0000313" key="5">
    <source>
        <dbReference type="EMBL" id="KUH58421.1"/>
    </source>
</evidence>
<sequence>MRVHDRGDQIAREEESLSAQAAKSSRTRGRDMPEEEDFLRPCYQRDRDRILHCKSFRRLANKTQVFLAPEGDHYRTRLTHTLEVAQIARTISRALGLNEDLTEAIALGHDLGHTPFGHCGERALSRAMAHYRGIDPESEQGRYLFRHNKQSVRLVEFLEKDGRGLNLTWEVRDGIFCHTGSQRAQTLEGRVVACADRIAYVCHDIDDAERAGLLTENDLPQRPRELLGDSSSERIDVMVRDICAGSAAAGDIRMSDDVWGAMMELRSFLFESLYTKGDAKEEEPKATRMIELLFDHLVNHLDEVPEEYLKHDSDHPDVQVADYVSGMTDRYAVRVFEDLMVPRSWKGVMARGR</sequence>
<dbReference type="GO" id="GO:0016793">
    <property type="term" value="F:triphosphoric monoester hydrolase activity"/>
    <property type="evidence" value="ECO:0007669"/>
    <property type="project" value="InterPro"/>
</dbReference>
<proteinExistence type="inferred from homology"/>
<evidence type="ECO:0000313" key="6">
    <source>
        <dbReference type="Proteomes" id="UP000054078"/>
    </source>
</evidence>
<dbReference type="AlphaFoldDB" id="A0A117J467"/>